<dbReference type="SUPFAM" id="SSF54593">
    <property type="entry name" value="Glyoxalase/Bleomycin resistance protein/Dihydroxybiphenyl dioxygenase"/>
    <property type="match status" value="1"/>
</dbReference>
<dbReference type="CDD" id="cd07247">
    <property type="entry name" value="SgaA_N_like"/>
    <property type="match status" value="1"/>
</dbReference>
<evidence type="ECO:0000259" key="1">
    <source>
        <dbReference type="PROSITE" id="PS51819"/>
    </source>
</evidence>
<reference evidence="2 3" key="1">
    <citation type="submission" date="2019-10" db="EMBL/GenBank/DDBJ databases">
        <authorList>
            <person name="Palmer J.M."/>
        </authorList>
    </citation>
    <scope>NUCLEOTIDE SEQUENCE [LARGE SCALE GENOMIC DNA]</scope>
    <source>
        <strain evidence="2 3">TWF730</strain>
    </source>
</reference>
<dbReference type="InterPro" id="IPR004360">
    <property type="entry name" value="Glyas_Fos-R_dOase_dom"/>
</dbReference>
<sequence>MSNSSSSGEVKSEPPTPLGFCWVEVPVRDMERALKFYGEAFGWTPKEKGMSWYQIVENESKNLNGALRLVSEEDHVAGTASRHTMKPFIGLHSIRETLEKVKAAGGEIINPGEEIPGDMGFCGEFYDSERNVVGVWAKRMSLDEKKE</sequence>
<keyword evidence="3" id="KW-1185">Reference proteome</keyword>
<dbReference type="Pfam" id="PF00903">
    <property type="entry name" value="Glyoxalase"/>
    <property type="match status" value="1"/>
</dbReference>
<protein>
    <recommendedName>
        <fullName evidence="1">VOC domain-containing protein</fullName>
    </recommendedName>
</protein>
<organism evidence="2 3">
    <name type="scientific">Orbilia blumenaviensis</name>
    <dbReference type="NCBI Taxonomy" id="1796055"/>
    <lineage>
        <taxon>Eukaryota</taxon>
        <taxon>Fungi</taxon>
        <taxon>Dikarya</taxon>
        <taxon>Ascomycota</taxon>
        <taxon>Pezizomycotina</taxon>
        <taxon>Orbiliomycetes</taxon>
        <taxon>Orbiliales</taxon>
        <taxon>Orbiliaceae</taxon>
        <taxon>Orbilia</taxon>
    </lineage>
</organism>
<dbReference type="Proteomes" id="UP001373714">
    <property type="component" value="Unassembled WGS sequence"/>
</dbReference>
<name>A0AAV9VKI7_9PEZI</name>
<dbReference type="PANTHER" id="PTHR33993">
    <property type="entry name" value="GLYOXALASE-RELATED"/>
    <property type="match status" value="1"/>
</dbReference>
<dbReference type="InterPro" id="IPR029068">
    <property type="entry name" value="Glyas_Bleomycin-R_OHBP_Dase"/>
</dbReference>
<evidence type="ECO:0000313" key="3">
    <source>
        <dbReference type="Proteomes" id="UP001373714"/>
    </source>
</evidence>
<accession>A0AAV9VKI7</accession>
<dbReference type="Gene3D" id="3.10.180.10">
    <property type="entry name" value="2,3-Dihydroxybiphenyl 1,2-Dioxygenase, domain 1"/>
    <property type="match status" value="1"/>
</dbReference>
<comment type="caution">
    <text evidence="2">The sequence shown here is derived from an EMBL/GenBank/DDBJ whole genome shotgun (WGS) entry which is preliminary data.</text>
</comment>
<dbReference type="PROSITE" id="PS51819">
    <property type="entry name" value="VOC"/>
    <property type="match status" value="1"/>
</dbReference>
<feature type="domain" description="VOC" evidence="1">
    <location>
        <begin position="19"/>
        <end position="138"/>
    </location>
</feature>
<proteinExistence type="predicted"/>
<dbReference type="InterPro" id="IPR052164">
    <property type="entry name" value="Anthracycline_SecMetBiosynth"/>
</dbReference>
<dbReference type="AlphaFoldDB" id="A0AAV9VKI7"/>
<dbReference type="InterPro" id="IPR037523">
    <property type="entry name" value="VOC_core"/>
</dbReference>
<gene>
    <name evidence="2" type="ORF">TWF730_000104</name>
</gene>
<dbReference type="EMBL" id="JAVHNS010000001">
    <property type="protein sequence ID" value="KAK6362649.1"/>
    <property type="molecule type" value="Genomic_DNA"/>
</dbReference>
<evidence type="ECO:0000313" key="2">
    <source>
        <dbReference type="EMBL" id="KAK6362649.1"/>
    </source>
</evidence>